<gene>
    <name evidence="1" type="ORF">DVS28_a4853</name>
</gene>
<dbReference type="OrthoDB" id="9828420at2"/>
<evidence type="ECO:0000313" key="2">
    <source>
        <dbReference type="Proteomes" id="UP000264006"/>
    </source>
</evidence>
<dbReference type="KEGG" id="euz:DVS28_a4853"/>
<accession>A0A346Y4W3</accession>
<sequence>MRSQYVVVIDDIDNIGPVEDAIVQLAVQQDVTFHVISTGEGDVLVTDKETPGHVRLMFLVAKLADRLIRVTGELASAADLKSLEERIGRLQPERVYVATPSGKLDRMLHRDMASRLRGLLDDIEVIPLPVAA</sequence>
<dbReference type="EMBL" id="CP031165">
    <property type="protein sequence ID" value="AXV09510.1"/>
    <property type="molecule type" value="Genomic_DNA"/>
</dbReference>
<protein>
    <submittedName>
        <fullName evidence="1">Uncharacterized protein</fullName>
    </submittedName>
</protein>
<keyword evidence="2" id="KW-1185">Reference proteome</keyword>
<dbReference type="Proteomes" id="UP000264006">
    <property type="component" value="Chromosome"/>
</dbReference>
<organism evidence="1 2">
    <name type="scientific">Euzebya pacifica</name>
    <dbReference type="NCBI Taxonomy" id="1608957"/>
    <lineage>
        <taxon>Bacteria</taxon>
        <taxon>Bacillati</taxon>
        <taxon>Actinomycetota</taxon>
        <taxon>Nitriliruptoria</taxon>
        <taxon>Euzebyales</taxon>
    </lineage>
</organism>
<proteinExistence type="predicted"/>
<reference evidence="1 2" key="1">
    <citation type="submission" date="2018-09" db="EMBL/GenBank/DDBJ databases">
        <title>Complete genome sequence of Euzebya sp. DY32-46 isolated from seawater of Pacific Ocean.</title>
        <authorList>
            <person name="Xu L."/>
            <person name="Wu Y.-H."/>
            <person name="Xu X.-W."/>
        </authorList>
    </citation>
    <scope>NUCLEOTIDE SEQUENCE [LARGE SCALE GENOMIC DNA]</scope>
    <source>
        <strain evidence="1 2">DY32-46</strain>
    </source>
</reference>
<evidence type="ECO:0000313" key="1">
    <source>
        <dbReference type="EMBL" id="AXV09510.1"/>
    </source>
</evidence>
<dbReference type="RefSeq" id="WP_114593683.1">
    <property type="nucleotide sequence ID" value="NZ_CP031165.1"/>
</dbReference>
<name>A0A346Y4W3_9ACTN</name>
<dbReference type="AlphaFoldDB" id="A0A346Y4W3"/>